<proteinExistence type="predicted"/>
<organism evidence="1 2">
    <name type="scientific">Pseudocitrobacter vendiensis</name>
    <dbReference type="NCBI Taxonomy" id="2488306"/>
    <lineage>
        <taxon>Bacteria</taxon>
        <taxon>Pseudomonadati</taxon>
        <taxon>Pseudomonadota</taxon>
        <taxon>Gammaproteobacteria</taxon>
        <taxon>Enterobacterales</taxon>
        <taxon>Enterobacteriaceae</taxon>
        <taxon>Pseudocitrobacter</taxon>
    </lineage>
</organism>
<comment type="caution">
    <text evidence="1">The sequence shown here is derived from an EMBL/GenBank/DDBJ whole genome shotgun (WGS) entry which is preliminary data.</text>
</comment>
<protein>
    <submittedName>
        <fullName evidence="1">Uncharacterized protein</fullName>
    </submittedName>
</protein>
<keyword evidence="2" id="KW-1185">Reference proteome</keyword>
<dbReference type="Proteomes" id="UP001152651">
    <property type="component" value="Unassembled WGS sequence"/>
</dbReference>
<sequence length="59" mass="7044">MLYVPLHRLSDSLNPFEREQSQQGFFEFQMHLGCSMFVLRLMQLYLMFALDYLPLSTPL</sequence>
<gene>
    <name evidence="1" type="ORF">FBBNIHIM_16175</name>
</gene>
<evidence type="ECO:0000313" key="1">
    <source>
        <dbReference type="EMBL" id="CAH6660648.1"/>
    </source>
</evidence>
<name>A0ABN8TCQ1_9ENTR</name>
<dbReference type="EMBL" id="CALSBS010000015">
    <property type="protein sequence ID" value="CAH6660648.1"/>
    <property type="molecule type" value="Genomic_DNA"/>
</dbReference>
<accession>A0ABN8TCQ1</accession>
<evidence type="ECO:0000313" key="2">
    <source>
        <dbReference type="Proteomes" id="UP001152651"/>
    </source>
</evidence>
<reference evidence="1" key="1">
    <citation type="submission" date="2022-05" db="EMBL/GenBank/DDBJ databases">
        <authorList>
            <person name="Blom J."/>
        </authorList>
    </citation>
    <scope>NUCLEOTIDE SEQUENCE</scope>
    <source>
        <strain evidence="1">Type strain: CPO20170097</strain>
    </source>
</reference>